<accession>A0AB73B702</accession>
<evidence type="ECO:0000313" key="5">
    <source>
        <dbReference type="Proteomes" id="UP000315353"/>
    </source>
</evidence>
<keyword evidence="1" id="KW-0813">Transport</keyword>
<sequence length="253" mass="27322">MNPITGIIGPNGAGKTYYLQHLSLSPDAAFAQAGADIYFFGSTPRAHLRTIARMWTGLDVSHAEEILGFDPELSLRQLSVGQRQLLICATVLASSRPTLLFDEPFNGLDVDNRSYLRELLVTAAENAAVTLSSQHSQDLAGLVDRVRTVNEHTVSEPISLDELRSKHPVLSGPKGEVAAISADYRLLEETSLGGRVRQVLSGELRPSAADFARHAGVSVSYLAPDELIDLAASSTYAARQEDFLPHLNARSSS</sequence>
<organism evidence="4 5">
    <name type="scientific">Corynebacterium flavescens</name>
    <dbReference type="NCBI Taxonomy" id="28028"/>
    <lineage>
        <taxon>Bacteria</taxon>
        <taxon>Bacillati</taxon>
        <taxon>Actinomycetota</taxon>
        <taxon>Actinomycetes</taxon>
        <taxon>Mycobacteriales</taxon>
        <taxon>Corynebacteriaceae</taxon>
        <taxon>Corynebacterium</taxon>
    </lineage>
</organism>
<dbReference type="Proteomes" id="UP000315353">
    <property type="component" value="Unassembled WGS sequence"/>
</dbReference>
<dbReference type="RefSeq" id="WP_075730829.1">
    <property type="nucleotide sequence ID" value="NZ_BJNB01000011.1"/>
</dbReference>
<proteinExistence type="predicted"/>
<keyword evidence="3" id="KW-0067">ATP-binding</keyword>
<dbReference type="EMBL" id="BJNB01000011">
    <property type="protein sequence ID" value="GEB97499.1"/>
    <property type="molecule type" value="Genomic_DNA"/>
</dbReference>
<evidence type="ECO:0008006" key="6">
    <source>
        <dbReference type="Google" id="ProtNLM"/>
    </source>
</evidence>
<dbReference type="AlphaFoldDB" id="A0AB73B702"/>
<reference evidence="4 5" key="1">
    <citation type="submission" date="2019-06" db="EMBL/GenBank/DDBJ databases">
        <title>Whole genome shotgun sequence of Corynebacterium flavescens NBRC 14136.</title>
        <authorList>
            <person name="Hosoyama A."/>
            <person name="Uohara A."/>
            <person name="Ohji S."/>
            <person name="Ichikawa N."/>
        </authorList>
    </citation>
    <scope>NUCLEOTIDE SEQUENCE [LARGE SCALE GENOMIC DNA]</scope>
    <source>
        <strain evidence="4 5">NBRC 14136</strain>
    </source>
</reference>
<keyword evidence="2" id="KW-0547">Nucleotide-binding</keyword>
<comment type="caution">
    <text evidence="4">The sequence shown here is derived from an EMBL/GenBank/DDBJ whole genome shotgun (WGS) entry which is preliminary data.</text>
</comment>
<evidence type="ECO:0000256" key="2">
    <source>
        <dbReference type="ARBA" id="ARBA00022741"/>
    </source>
</evidence>
<evidence type="ECO:0000313" key="4">
    <source>
        <dbReference type="EMBL" id="GEB97499.1"/>
    </source>
</evidence>
<gene>
    <name evidence="4" type="ORF">CFL01nite_09940</name>
</gene>
<dbReference type="PANTHER" id="PTHR42939:SF1">
    <property type="entry name" value="ABC TRANSPORTER ATP-BINDING PROTEIN ALBC-RELATED"/>
    <property type="match status" value="1"/>
</dbReference>
<dbReference type="InterPro" id="IPR027417">
    <property type="entry name" value="P-loop_NTPase"/>
</dbReference>
<protein>
    <recommendedName>
        <fullName evidence="6">ABC transporter ATP-binding protein</fullName>
    </recommendedName>
</protein>
<evidence type="ECO:0000256" key="3">
    <source>
        <dbReference type="ARBA" id="ARBA00022840"/>
    </source>
</evidence>
<name>A0AB73B702_CORFL</name>
<dbReference type="GO" id="GO:0005524">
    <property type="term" value="F:ATP binding"/>
    <property type="evidence" value="ECO:0007669"/>
    <property type="project" value="UniProtKB-KW"/>
</dbReference>
<dbReference type="InterPro" id="IPR051782">
    <property type="entry name" value="ABC_Transporter_VariousFunc"/>
</dbReference>
<dbReference type="SUPFAM" id="SSF52540">
    <property type="entry name" value="P-loop containing nucleoside triphosphate hydrolases"/>
    <property type="match status" value="1"/>
</dbReference>
<dbReference type="Gene3D" id="3.40.50.300">
    <property type="entry name" value="P-loop containing nucleotide triphosphate hydrolases"/>
    <property type="match status" value="1"/>
</dbReference>
<dbReference type="GeneID" id="82881510"/>
<evidence type="ECO:0000256" key="1">
    <source>
        <dbReference type="ARBA" id="ARBA00022448"/>
    </source>
</evidence>
<dbReference type="PANTHER" id="PTHR42939">
    <property type="entry name" value="ABC TRANSPORTER ATP-BINDING PROTEIN ALBC-RELATED"/>
    <property type="match status" value="1"/>
</dbReference>